<keyword evidence="6 7" id="KW-0998">Cell outer membrane</keyword>
<dbReference type="GO" id="GO:0009279">
    <property type="term" value="C:cell outer membrane"/>
    <property type="evidence" value="ECO:0007669"/>
    <property type="project" value="UniProtKB-SubCell"/>
</dbReference>
<evidence type="ECO:0000256" key="4">
    <source>
        <dbReference type="ARBA" id="ARBA00022692"/>
    </source>
</evidence>
<dbReference type="InterPro" id="IPR023996">
    <property type="entry name" value="TonB-dep_OMP_SusC/RagA"/>
</dbReference>
<dbReference type="OrthoDB" id="9768177at2"/>
<evidence type="ECO:0000256" key="2">
    <source>
        <dbReference type="ARBA" id="ARBA00022448"/>
    </source>
</evidence>
<dbReference type="NCBIfam" id="TIGR04056">
    <property type="entry name" value="OMP_RagA_SusC"/>
    <property type="match status" value="1"/>
</dbReference>
<dbReference type="InterPro" id="IPR036942">
    <property type="entry name" value="Beta-barrel_TonB_sf"/>
</dbReference>
<evidence type="ECO:0000256" key="7">
    <source>
        <dbReference type="PROSITE-ProRule" id="PRU01360"/>
    </source>
</evidence>
<name>A0A1M5JHX4_SALEC</name>
<feature type="domain" description="TonB-dependent receptor plug" evidence="9">
    <location>
        <begin position="131"/>
        <end position="254"/>
    </location>
</feature>
<dbReference type="NCBIfam" id="TIGR04057">
    <property type="entry name" value="SusC_RagA_signa"/>
    <property type="match status" value="1"/>
</dbReference>
<keyword evidence="5 7" id="KW-0472">Membrane</keyword>
<evidence type="ECO:0000256" key="6">
    <source>
        <dbReference type="ARBA" id="ARBA00023237"/>
    </source>
</evidence>
<reference evidence="11" key="1">
    <citation type="submission" date="2016-11" db="EMBL/GenBank/DDBJ databases">
        <authorList>
            <person name="Varghese N."/>
            <person name="Submissions S."/>
        </authorList>
    </citation>
    <scope>NUCLEOTIDE SEQUENCE [LARGE SCALE GENOMIC DNA]</scope>
    <source>
        <strain evidence="11">DSM 24579</strain>
    </source>
</reference>
<organism evidence="10 11">
    <name type="scientific">Salegentibacter echinorum</name>
    <dbReference type="NCBI Taxonomy" id="1073325"/>
    <lineage>
        <taxon>Bacteria</taxon>
        <taxon>Pseudomonadati</taxon>
        <taxon>Bacteroidota</taxon>
        <taxon>Flavobacteriia</taxon>
        <taxon>Flavobacteriales</taxon>
        <taxon>Flavobacteriaceae</taxon>
        <taxon>Salegentibacter</taxon>
    </lineage>
</organism>
<dbReference type="InterPro" id="IPR039426">
    <property type="entry name" value="TonB-dep_rcpt-like"/>
</dbReference>
<dbReference type="Gene3D" id="2.40.170.20">
    <property type="entry name" value="TonB-dependent receptor, beta-barrel domain"/>
    <property type="match status" value="1"/>
</dbReference>
<dbReference type="AlphaFoldDB" id="A0A1M5JHX4"/>
<keyword evidence="4 7" id="KW-0812">Transmembrane</keyword>
<evidence type="ECO:0000256" key="3">
    <source>
        <dbReference type="ARBA" id="ARBA00022452"/>
    </source>
</evidence>
<keyword evidence="8" id="KW-0732">Signal</keyword>
<evidence type="ECO:0000256" key="8">
    <source>
        <dbReference type="SAM" id="SignalP"/>
    </source>
</evidence>
<evidence type="ECO:0000313" key="11">
    <source>
        <dbReference type="Proteomes" id="UP000183945"/>
    </source>
</evidence>
<dbReference type="SUPFAM" id="SSF49464">
    <property type="entry name" value="Carboxypeptidase regulatory domain-like"/>
    <property type="match status" value="1"/>
</dbReference>
<dbReference type="EMBL" id="FQVT01000011">
    <property type="protein sequence ID" value="SHG40141.1"/>
    <property type="molecule type" value="Genomic_DNA"/>
</dbReference>
<keyword evidence="3 7" id="KW-1134">Transmembrane beta strand</keyword>
<keyword evidence="11" id="KW-1185">Reference proteome</keyword>
<protein>
    <submittedName>
        <fullName evidence="10">TonB-linked outer membrane protein, SusC/RagA family</fullName>
    </submittedName>
</protein>
<comment type="similarity">
    <text evidence="7">Belongs to the TonB-dependent receptor family.</text>
</comment>
<dbReference type="Pfam" id="PF07715">
    <property type="entry name" value="Plug"/>
    <property type="match status" value="1"/>
</dbReference>
<evidence type="ECO:0000313" key="10">
    <source>
        <dbReference type="EMBL" id="SHG40141.1"/>
    </source>
</evidence>
<evidence type="ECO:0000256" key="5">
    <source>
        <dbReference type="ARBA" id="ARBA00023136"/>
    </source>
</evidence>
<dbReference type="InterPro" id="IPR037066">
    <property type="entry name" value="Plug_dom_sf"/>
</dbReference>
<dbReference type="PROSITE" id="PS52016">
    <property type="entry name" value="TONB_DEPENDENT_REC_3"/>
    <property type="match status" value="1"/>
</dbReference>
<dbReference type="STRING" id="1073325.SAMN05444483_11112"/>
<feature type="signal peptide" evidence="8">
    <location>
        <begin position="1"/>
        <end position="29"/>
    </location>
</feature>
<accession>A0A1M5JHX4</accession>
<comment type="subcellular location">
    <subcellularLocation>
        <location evidence="1 7">Cell outer membrane</location>
        <topology evidence="1 7">Multi-pass membrane protein</topology>
    </subcellularLocation>
</comment>
<dbReference type="InterPro" id="IPR008969">
    <property type="entry name" value="CarboxyPept-like_regulatory"/>
</dbReference>
<dbReference type="RefSeq" id="WP_072880654.1">
    <property type="nucleotide sequence ID" value="NZ_FQVT01000011.1"/>
</dbReference>
<feature type="chain" id="PRO_5012274075" evidence="8">
    <location>
        <begin position="30"/>
        <end position="998"/>
    </location>
</feature>
<evidence type="ECO:0000259" key="9">
    <source>
        <dbReference type="Pfam" id="PF07715"/>
    </source>
</evidence>
<evidence type="ECO:0000256" key="1">
    <source>
        <dbReference type="ARBA" id="ARBA00004571"/>
    </source>
</evidence>
<keyword evidence="2 7" id="KW-0813">Transport</keyword>
<sequence length="998" mass="110864">MKNNYSRLKWVALIIVVGAFFFLAMTATAANTAHPIFQQQEVYGIVRDQKGLPIPGVTITIDATSKGTVTNLDGEYTIVAPTNATLVFSYIGFKTHREKTNNRKEINIQLQEDISALGEVKINAGYYNTTRRESTGNISRVTAEEIELQPVVSPLQALQGRMAGVEIVSNGNLPGNASTIRIRGTNSLREEGNFPLYIIDGVPLNSTPIDSYSNLDTGRIDPLNTLNLSNIESIEVLKDADATAIYGSRGANGIILITTKKGRIGKTELSARYYTGASSVPNRLDLLDTEEYLQIRQRAFENDGEEPMESNAYDLLVWDQNQNTDWQDQFFGGTSAVTDINLNATGGNKNTSFRLSGSYHSQGSVYLGDYDYQKVTAGANINHSSENKRLNLNFSINYGADHNELVGYMNLSEPAFRLAPNAPSLFTETGLLNWEDWSAVGLDNPLTGFHNHSETRINNFNSNLVVSYELAEGFRIKSNFGYTNLNGDELVKRPKRSYNPASSQSLTNRSNHRINRRNSWIIEPQIIYNNKIGKGNLDALLGGTFQQSENNELGLQGEGYVSEALIGNLSAAENILSPLNQNFDYRYNAIFARLGFNWDKKYYINLTGRRDGSSRFGPGKRWANFGAVGGAWIFSEQTFIENFLPFISFGKLRGSYGTTGNDQIGDYGYFDAYESTIGPGGLYPNQLSNPNYSWEVNKKLEAALELGLFKGKINLGLSWYSNRSSSQLVGFSLPAITGFSSVQANLPATVENTGLEIEFSSFNIRSGEFRWQTSFNLTFPRNKLISYPDIEESSYANTYRVGQPLNISLLYEYDGLNPETNYYKVRDINEDGTLDFKDRVLIWDRNSEFFGGIDNSISYKNFSLQFLWQFVKQEGMLALFDAGPLENQRTEVVQALGSESRFQQISSSIAASRAYNNVLNSDFPIVDASYLRLKTLNLAYAIPDTLTRSLGLSSGKLFIGGQNLLTITSYQGMDPEKPGRGSAFAGLRSITGGIQLNF</sequence>
<gene>
    <name evidence="10" type="ORF">SAMN05444483_11112</name>
</gene>
<proteinExistence type="inferred from homology"/>
<dbReference type="InterPro" id="IPR012910">
    <property type="entry name" value="Plug_dom"/>
</dbReference>
<dbReference type="Gene3D" id="2.60.40.1120">
    <property type="entry name" value="Carboxypeptidase-like, regulatory domain"/>
    <property type="match status" value="1"/>
</dbReference>
<dbReference type="Pfam" id="PF13715">
    <property type="entry name" value="CarbopepD_reg_2"/>
    <property type="match status" value="1"/>
</dbReference>
<dbReference type="SUPFAM" id="SSF56935">
    <property type="entry name" value="Porins"/>
    <property type="match status" value="1"/>
</dbReference>
<dbReference type="InterPro" id="IPR023997">
    <property type="entry name" value="TonB-dep_OMP_SusC/RagA_CS"/>
</dbReference>
<dbReference type="Gene3D" id="2.170.130.10">
    <property type="entry name" value="TonB-dependent receptor, plug domain"/>
    <property type="match status" value="1"/>
</dbReference>
<dbReference type="Proteomes" id="UP000183945">
    <property type="component" value="Unassembled WGS sequence"/>
</dbReference>